<feature type="transmembrane region" description="Helical" evidence="1">
    <location>
        <begin position="143"/>
        <end position="167"/>
    </location>
</feature>
<dbReference type="Proteomes" id="UP001207918">
    <property type="component" value="Unassembled WGS sequence"/>
</dbReference>
<organism evidence="2 3">
    <name type="scientific">Fodinibius salsisoli</name>
    <dbReference type="NCBI Taxonomy" id="2820877"/>
    <lineage>
        <taxon>Bacteria</taxon>
        <taxon>Pseudomonadati</taxon>
        <taxon>Balneolota</taxon>
        <taxon>Balneolia</taxon>
        <taxon>Balneolales</taxon>
        <taxon>Balneolaceae</taxon>
        <taxon>Fodinibius</taxon>
    </lineage>
</organism>
<feature type="transmembrane region" description="Helical" evidence="1">
    <location>
        <begin position="65"/>
        <end position="88"/>
    </location>
</feature>
<proteinExistence type="predicted"/>
<feature type="transmembrane region" description="Helical" evidence="1">
    <location>
        <begin position="238"/>
        <end position="258"/>
    </location>
</feature>
<reference evidence="2 3" key="1">
    <citation type="submission" date="2021-03" db="EMBL/GenBank/DDBJ databases">
        <title>Aliifodinibius sp. nov., a new bacterium isolated from saline soil.</title>
        <authorList>
            <person name="Galisteo C."/>
            <person name="De La Haba R."/>
            <person name="Sanchez-Porro C."/>
            <person name="Ventosa A."/>
        </authorList>
    </citation>
    <scope>NUCLEOTIDE SEQUENCE [LARGE SCALE GENOMIC DNA]</scope>
    <source>
        <strain evidence="2 3">1BSP15-2V2</strain>
    </source>
</reference>
<evidence type="ECO:0000256" key="1">
    <source>
        <dbReference type="SAM" id="Phobius"/>
    </source>
</evidence>
<feature type="transmembrane region" description="Helical" evidence="1">
    <location>
        <begin position="117"/>
        <end position="136"/>
    </location>
</feature>
<evidence type="ECO:0000313" key="3">
    <source>
        <dbReference type="Proteomes" id="UP001207918"/>
    </source>
</evidence>
<keyword evidence="1" id="KW-0472">Membrane</keyword>
<feature type="transmembrane region" description="Helical" evidence="1">
    <location>
        <begin position="93"/>
        <end position="111"/>
    </location>
</feature>
<name>A0ABT3PN23_9BACT</name>
<evidence type="ECO:0000313" key="2">
    <source>
        <dbReference type="EMBL" id="MCW9707361.1"/>
    </source>
</evidence>
<keyword evidence="3" id="KW-1185">Reference proteome</keyword>
<keyword evidence="1" id="KW-0812">Transmembrane</keyword>
<feature type="transmembrane region" description="Helical" evidence="1">
    <location>
        <begin position="211"/>
        <end position="232"/>
    </location>
</feature>
<accession>A0ABT3PN23</accession>
<feature type="transmembrane region" description="Helical" evidence="1">
    <location>
        <begin position="25"/>
        <end position="45"/>
    </location>
</feature>
<keyword evidence="1" id="KW-1133">Transmembrane helix</keyword>
<protein>
    <recommendedName>
        <fullName evidence="4">HTTM domain-containing protein</fullName>
    </recommendedName>
</protein>
<evidence type="ECO:0008006" key="4">
    <source>
        <dbReference type="Google" id="ProtNLM"/>
    </source>
</evidence>
<gene>
    <name evidence="2" type="ORF">J6I44_10865</name>
</gene>
<comment type="caution">
    <text evidence="2">The sequence shown here is derived from an EMBL/GenBank/DDBJ whole genome shotgun (WGS) entry which is preliminary data.</text>
</comment>
<dbReference type="EMBL" id="JAGGJA010000006">
    <property type="protein sequence ID" value="MCW9707361.1"/>
    <property type="molecule type" value="Genomic_DNA"/>
</dbReference>
<dbReference type="RefSeq" id="WP_265766134.1">
    <property type="nucleotide sequence ID" value="NZ_JAGGJA010000006.1"/>
</dbReference>
<sequence length="297" mass="34393">MDRLFHNLFNFEAPESAGTKIQLRAFELFTVVYTLIYTWEWAFYVPRLSNVVLPLGLANYINVEFFFGEWATVNAIIITLCCIIPFLFKRLRWLYALAFILFHLQYVVRFSQGEIPHSANLVGFSLMGLALAGLFIRDIKKSLPFAFGFTLFYIGLGYTSAGISKLVATGVTWVDGHHLWLWIGEKGIDILSLTGSFELNWLQELALSSRFIATLILTFGLVTELSGLLIWWKRWRPYITVFLIGMHIGIDLTMNIFFKTFTIQLIIMGFPWNKLMNKLRNSVYFSRLKPLKHILLY</sequence>